<dbReference type="SUPFAM" id="SSF53448">
    <property type="entry name" value="Nucleotide-diphospho-sugar transferases"/>
    <property type="match status" value="1"/>
</dbReference>
<evidence type="ECO:0000256" key="9">
    <source>
        <dbReference type="ARBA" id="ARBA00023180"/>
    </source>
</evidence>
<dbReference type="Pfam" id="PF03142">
    <property type="entry name" value="Chitin_synth_2"/>
    <property type="match status" value="1"/>
</dbReference>
<keyword evidence="5 14" id="KW-0808">Transferase</keyword>
<evidence type="ECO:0000256" key="12">
    <source>
        <dbReference type="SAM" id="Phobius"/>
    </source>
</evidence>
<name>A0A165JPJ4_EXIGL</name>
<feature type="region of interest" description="Disordered" evidence="11">
    <location>
        <begin position="1113"/>
        <end position="1186"/>
    </location>
</feature>
<evidence type="ECO:0000256" key="3">
    <source>
        <dbReference type="ARBA" id="ARBA00022475"/>
    </source>
</evidence>
<feature type="compositionally biased region" description="Low complexity" evidence="11">
    <location>
        <begin position="1159"/>
        <end position="1172"/>
    </location>
</feature>
<keyword evidence="15" id="KW-1185">Reference proteome</keyword>
<gene>
    <name evidence="14" type="ORF">EXIGLDRAFT_672494</name>
</gene>
<reference evidence="14 15" key="1">
    <citation type="journal article" date="2016" name="Mol. Biol. Evol.">
        <title>Comparative Genomics of Early-Diverging Mushroom-Forming Fungi Provides Insights into the Origins of Lignocellulose Decay Capabilities.</title>
        <authorList>
            <person name="Nagy L.G."/>
            <person name="Riley R."/>
            <person name="Tritt A."/>
            <person name="Adam C."/>
            <person name="Daum C."/>
            <person name="Floudas D."/>
            <person name="Sun H."/>
            <person name="Yadav J.S."/>
            <person name="Pangilinan J."/>
            <person name="Larsson K.H."/>
            <person name="Matsuura K."/>
            <person name="Barry K."/>
            <person name="Labutti K."/>
            <person name="Kuo R."/>
            <person name="Ohm R.A."/>
            <person name="Bhattacharya S.S."/>
            <person name="Shirouzu T."/>
            <person name="Yoshinaga Y."/>
            <person name="Martin F.M."/>
            <person name="Grigoriev I.V."/>
            <person name="Hibbett D.S."/>
        </authorList>
    </citation>
    <scope>NUCLEOTIDE SEQUENCE [LARGE SCALE GENOMIC DNA]</scope>
    <source>
        <strain evidence="14 15">HHB12029</strain>
    </source>
</reference>
<comment type="subcellular location">
    <subcellularLocation>
        <location evidence="1">Cell membrane</location>
        <topology evidence="1">Multi-pass membrane protein</topology>
    </subcellularLocation>
</comment>
<comment type="catalytic activity">
    <reaction evidence="10">
        <text>[(1-&gt;4)-N-acetyl-beta-D-glucosaminyl](n) + UDP-N-acetyl-alpha-D-glucosamine = [(1-&gt;4)-N-acetyl-beta-D-glucosaminyl](n+1) + UDP + H(+)</text>
        <dbReference type="Rhea" id="RHEA:16637"/>
        <dbReference type="Rhea" id="RHEA-COMP:9593"/>
        <dbReference type="Rhea" id="RHEA-COMP:9595"/>
        <dbReference type="ChEBI" id="CHEBI:15378"/>
        <dbReference type="ChEBI" id="CHEBI:17029"/>
        <dbReference type="ChEBI" id="CHEBI:57705"/>
        <dbReference type="ChEBI" id="CHEBI:58223"/>
        <dbReference type="EC" id="2.4.1.16"/>
    </reaction>
</comment>
<evidence type="ECO:0000256" key="11">
    <source>
        <dbReference type="SAM" id="MobiDB-lite"/>
    </source>
</evidence>
<feature type="compositionally biased region" description="Polar residues" evidence="11">
    <location>
        <begin position="1070"/>
        <end position="1091"/>
    </location>
</feature>
<evidence type="ECO:0000256" key="8">
    <source>
        <dbReference type="ARBA" id="ARBA00023136"/>
    </source>
</evidence>
<feature type="transmembrane region" description="Helical" evidence="12">
    <location>
        <begin position="87"/>
        <end position="106"/>
    </location>
</feature>
<dbReference type="GO" id="GO:0004100">
    <property type="term" value="F:chitin synthase activity"/>
    <property type="evidence" value="ECO:0007669"/>
    <property type="project" value="UniProtKB-EC"/>
</dbReference>
<keyword evidence="6 12" id="KW-0812">Transmembrane</keyword>
<dbReference type="PANTHER" id="PTHR22914:SF41">
    <property type="entry name" value="CHITIN SYNTHASE 7"/>
    <property type="match status" value="1"/>
</dbReference>
<dbReference type="EC" id="2.4.1.16" evidence="2"/>
<keyword evidence="9" id="KW-0325">Glycoprotein</keyword>
<feature type="domain" description="Chitin synthase 4-like" evidence="13">
    <location>
        <begin position="260"/>
        <end position="343"/>
    </location>
</feature>
<evidence type="ECO:0000313" key="14">
    <source>
        <dbReference type="EMBL" id="KZV95150.1"/>
    </source>
</evidence>
<dbReference type="GO" id="GO:0005886">
    <property type="term" value="C:plasma membrane"/>
    <property type="evidence" value="ECO:0007669"/>
    <property type="project" value="UniProtKB-SubCell"/>
</dbReference>
<dbReference type="GO" id="GO:0030428">
    <property type="term" value="C:cell septum"/>
    <property type="evidence" value="ECO:0007669"/>
    <property type="project" value="TreeGrafter"/>
</dbReference>
<dbReference type="EMBL" id="KV425962">
    <property type="protein sequence ID" value="KZV95150.1"/>
    <property type="molecule type" value="Genomic_DNA"/>
</dbReference>
<evidence type="ECO:0000256" key="5">
    <source>
        <dbReference type="ARBA" id="ARBA00022679"/>
    </source>
</evidence>
<feature type="transmembrane region" description="Helical" evidence="12">
    <location>
        <begin position="356"/>
        <end position="382"/>
    </location>
</feature>
<dbReference type="Pfam" id="PF22997">
    <property type="entry name" value="CHS4"/>
    <property type="match status" value="1"/>
</dbReference>
<dbReference type="OrthoDB" id="370884at2759"/>
<organism evidence="14 15">
    <name type="scientific">Exidia glandulosa HHB12029</name>
    <dbReference type="NCBI Taxonomy" id="1314781"/>
    <lineage>
        <taxon>Eukaryota</taxon>
        <taxon>Fungi</taxon>
        <taxon>Dikarya</taxon>
        <taxon>Basidiomycota</taxon>
        <taxon>Agaricomycotina</taxon>
        <taxon>Agaricomycetes</taxon>
        <taxon>Auriculariales</taxon>
        <taxon>Exidiaceae</taxon>
        <taxon>Exidia</taxon>
    </lineage>
</organism>
<dbReference type="InterPro" id="IPR004835">
    <property type="entry name" value="Chitin_synth"/>
</dbReference>
<keyword evidence="8 12" id="KW-0472">Membrane</keyword>
<feature type="compositionally biased region" description="Polar residues" evidence="11">
    <location>
        <begin position="18"/>
        <end position="29"/>
    </location>
</feature>
<sequence>MSYNPSAHYDRSPVPIPTTKNPPTRRAQNSVLRRAKTLTRPERGVAQAPLINPNAPPVPANGFNKVQRAAAAAPAPAKSTAWDTWSVFAHIVTFWAPPFVLSLVGIRDRPSRQAWREKVALCFIALLLGGGVGFATMGLDRVLCSGNAAQAQNSFIDFNSTSPTLGVRGQQVNISNSKPPAGADFYALAKATSGQDISTLFALTPDVDYKSCKGHTFAAATLAQCCDPASATCVGTKCVLGPPNDATFAAYGLVPTGLTVGYDWDHVALLKNYLVLDGAVLNLTPYLKAQPKPIPGDAIDTAIRGLLAVENARGGKDATRLFVNRANLKAAMPCLKERYYAGNIDKITPGCFVSQLFLYASLVVIMGLVMVRFAMACVFSWFMSARLVQPPKNLSKTVISPAVMPEGANVAVDSKNGTAPWAKNKRLNKIAPPPRSARSTTTTLVSQDTGPSLITMAHIGAELFCVCLVTCYSEGEESIRGTLDSISQTAYSDSRKLLFIVADGMITGAGEKRSTPDICVGLLDADPRFGNPTPMGYIAVGLGAKAENRAMVYAGHYTVAGKRTPTLIIVKCGTEQEQLHDKKPGNRGKRDSQLILMNFFSRVTYNDRMTPLDFDMFRKMQVLMGVTPDYFEVCLMVDADTRVAKDSIKHLVNALHHDKLIMGVCGETRIANKRQSWVTAIQVYEYFISHHLAKAFESVFGGVTCLPGCFSMYRLKVRKAGDDDWVPLLCKPEITREYSQSDVQTLHQKNLLLLGEDRFLTTCLLRTFPNRKMMFCPQARCRTVAPDTFSVLLSQRRRWINSTIHNLMELVRVRNLCGTFCFSMQFVVFMDLLGTTVLPVAITLTYVLVVTLALDPPDTFEKAIPLMLLVAVIGLPAVLILLTTRKIVYVFWMFIYLAALPIWNFVLPVYSFWHFDDFSWGETRRVEGEGKDAGHGGGAGEVTDTTVPLRRWEDWERSRLRKLKREEKRRRELERAYPGGYPTQDGEVFLRPPRLESMYDGSDTNSIISTDEDQWGFQIGGYNENAPQYPPPPLGIAVGHEEAASAETVGKAELEAMLELGFDDRPSFPESRNMSPLSPTSSYKSQPSAFPSNAPRFQLSDAAPAARYDPYVPLQRDFTGGSQVTRSPTSGSTYGDGTTSAVGHDYKGHLKKRSGSAAPGRPDGYGPLGPLDPGDDQFSPAVGRRF</sequence>
<keyword evidence="3" id="KW-1003">Cell membrane</keyword>
<dbReference type="PANTHER" id="PTHR22914">
    <property type="entry name" value="CHITIN SYNTHASE"/>
    <property type="match status" value="1"/>
</dbReference>
<feature type="compositionally biased region" description="Low complexity" evidence="11">
    <location>
        <begin position="1127"/>
        <end position="1140"/>
    </location>
</feature>
<keyword evidence="7 12" id="KW-1133">Transmembrane helix</keyword>
<evidence type="ECO:0000313" key="15">
    <source>
        <dbReference type="Proteomes" id="UP000077266"/>
    </source>
</evidence>
<evidence type="ECO:0000256" key="4">
    <source>
        <dbReference type="ARBA" id="ARBA00022676"/>
    </source>
</evidence>
<feature type="region of interest" description="Disordered" evidence="11">
    <location>
        <begin position="1063"/>
        <end position="1096"/>
    </location>
</feature>
<evidence type="ECO:0000256" key="2">
    <source>
        <dbReference type="ARBA" id="ARBA00012543"/>
    </source>
</evidence>
<evidence type="ECO:0000256" key="6">
    <source>
        <dbReference type="ARBA" id="ARBA00022692"/>
    </source>
</evidence>
<dbReference type="GO" id="GO:0006031">
    <property type="term" value="P:chitin biosynthetic process"/>
    <property type="evidence" value="ECO:0007669"/>
    <property type="project" value="TreeGrafter"/>
</dbReference>
<evidence type="ECO:0000256" key="1">
    <source>
        <dbReference type="ARBA" id="ARBA00004651"/>
    </source>
</evidence>
<feature type="transmembrane region" description="Helical" evidence="12">
    <location>
        <begin position="864"/>
        <end position="882"/>
    </location>
</feature>
<dbReference type="CDD" id="cd04190">
    <property type="entry name" value="Chitin_synth_C"/>
    <property type="match status" value="1"/>
</dbReference>
<dbReference type="STRING" id="1314781.A0A165JPJ4"/>
<dbReference type="InterPro" id="IPR054295">
    <property type="entry name" value="CHS4-like_dom"/>
</dbReference>
<evidence type="ECO:0000259" key="13">
    <source>
        <dbReference type="Pfam" id="PF22997"/>
    </source>
</evidence>
<feature type="region of interest" description="Disordered" evidence="11">
    <location>
        <begin position="1"/>
        <end position="29"/>
    </location>
</feature>
<dbReference type="Proteomes" id="UP000077266">
    <property type="component" value="Unassembled WGS sequence"/>
</dbReference>
<dbReference type="AlphaFoldDB" id="A0A165JPJ4"/>
<keyword evidence="4" id="KW-0328">Glycosyltransferase</keyword>
<feature type="transmembrane region" description="Helical" evidence="12">
    <location>
        <begin position="832"/>
        <end position="852"/>
    </location>
</feature>
<protein>
    <recommendedName>
        <fullName evidence="2">chitin synthase</fullName>
        <ecNumber evidence="2">2.4.1.16</ecNumber>
    </recommendedName>
</protein>
<feature type="transmembrane region" description="Helical" evidence="12">
    <location>
        <begin position="118"/>
        <end position="139"/>
    </location>
</feature>
<accession>A0A165JPJ4</accession>
<evidence type="ECO:0000256" key="7">
    <source>
        <dbReference type="ARBA" id="ARBA00022989"/>
    </source>
</evidence>
<feature type="transmembrane region" description="Helical" evidence="12">
    <location>
        <begin position="889"/>
        <end position="913"/>
    </location>
</feature>
<dbReference type="InParanoid" id="A0A165JPJ4"/>
<proteinExistence type="predicted"/>
<dbReference type="InterPro" id="IPR029044">
    <property type="entry name" value="Nucleotide-diphossugar_trans"/>
</dbReference>
<evidence type="ECO:0000256" key="10">
    <source>
        <dbReference type="ARBA" id="ARBA00048014"/>
    </source>
</evidence>